<gene>
    <name evidence="1" type="ORF">RhiirC2_776130</name>
</gene>
<dbReference type="EMBL" id="LLXL01000376">
    <property type="protein sequence ID" value="PKK73367.1"/>
    <property type="molecule type" value="Genomic_DNA"/>
</dbReference>
<name>A0A2N1NHI2_9GLOM</name>
<reference evidence="1 2" key="1">
    <citation type="submission" date="2016-04" db="EMBL/GenBank/DDBJ databases">
        <title>Genome analyses suggest a sexual origin of heterokaryosis in a supposedly ancient asexual fungus.</title>
        <authorList>
            <person name="Ropars J."/>
            <person name="Sedzielewska K."/>
            <person name="Noel J."/>
            <person name="Charron P."/>
            <person name="Farinelli L."/>
            <person name="Marton T."/>
            <person name="Kruger M."/>
            <person name="Pelin A."/>
            <person name="Brachmann A."/>
            <person name="Corradi N."/>
        </authorList>
    </citation>
    <scope>NUCLEOTIDE SEQUENCE [LARGE SCALE GENOMIC DNA]</scope>
    <source>
        <strain evidence="1 2">C2</strain>
    </source>
</reference>
<evidence type="ECO:0000313" key="1">
    <source>
        <dbReference type="EMBL" id="PKK73367.1"/>
    </source>
</evidence>
<comment type="caution">
    <text evidence="1">The sequence shown here is derived from an EMBL/GenBank/DDBJ whole genome shotgun (WGS) entry which is preliminary data.</text>
</comment>
<proteinExistence type="predicted"/>
<evidence type="ECO:0000313" key="2">
    <source>
        <dbReference type="Proteomes" id="UP000233469"/>
    </source>
</evidence>
<dbReference type="Proteomes" id="UP000233469">
    <property type="component" value="Unassembled WGS sequence"/>
</dbReference>
<dbReference type="VEuPathDB" id="FungiDB:FUN_007077"/>
<reference evidence="1 2" key="2">
    <citation type="submission" date="2017-10" db="EMBL/GenBank/DDBJ databases">
        <title>Extensive intraspecific genome diversity in a model arbuscular mycorrhizal fungus.</title>
        <authorList>
            <person name="Chen E.C.H."/>
            <person name="Morin E."/>
            <person name="Baudet D."/>
            <person name="Noel J."/>
            <person name="Ndikumana S."/>
            <person name="Charron P."/>
            <person name="St-Onge C."/>
            <person name="Giorgi J."/>
            <person name="Grigoriev I.V."/>
            <person name="Roux C."/>
            <person name="Martin F.M."/>
            <person name="Corradi N."/>
        </authorList>
    </citation>
    <scope>NUCLEOTIDE SEQUENCE [LARGE SCALE GENOMIC DNA]</scope>
    <source>
        <strain evidence="1 2">C2</strain>
    </source>
</reference>
<accession>A0A2N1NHI2</accession>
<organism evidence="1 2">
    <name type="scientific">Rhizophagus irregularis</name>
    <dbReference type="NCBI Taxonomy" id="588596"/>
    <lineage>
        <taxon>Eukaryota</taxon>
        <taxon>Fungi</taxon>
        <taxon>Fungi incertae sedis</taxon>
        <taxon>Mucoromycota</taxon>
        <taxon>Glomeromycotina</taxon>
        <taxon>Glomeromycetes</taxon>
        <taxon>Glomerales</taxon>
        <taxon>Glomeraceae</taxon>
        <taxon>Rhizophagus</taxon>
    </lineage>
</organism>
<protein>
    <submittedName>
        <fullName evidence="1">Uncharacterized protein</fullName>
    </submittedName>
</protein>
<sequence>MPENKVSSFPEQCEEESFKGIDNYNFALPQPWNSPCPICNGKHGNYRLQGEWYRNGTEYCLTCFTSSNKIKFAIVA</sequence>
<dbReference type="AlphaFoldDB" id="A0A2N1NHI2"/>